<evidence type="ECO:0000313" key="4">
    <source>
        <dbReference type="EMBL" id="SHG43229.1"/>
    </source>
</evidence>
<feature type="domain" description="GH15-like" evidence="2">
    <location>
        <begin position="281"/>
        <end position="542"/>
    </location>
</feature>
<dbReference type="InterPro" id="IPR011613">
    <property type="entry name" value="GH15-like"/>
</dbReference>
<dbReference type="STRING" id="1070870.SAMN05444351_2625"/>
<dbReference type="InterPro" id="IPR008928">
    <property type="entry name" value="6-hairpin_glycosidase_sf"/>
</dbReference>
<feature type="domain" description="Trehalase-like N-terminal" evidence="3">
    <location>
        <begin position="68"/>
        <end position="152"/>
    </location>
</feature>
<dbReference type="InterPro" id="IPR045582">
    <property type="entry name" value="Trehalase-like_N"/>
</dbReference>
<dbReference type="PANTHER" id="PTHR31616">
    <property type="entry name" value="TREHALASE"/>
    <property type="match status" value="1"/>
</dbReference>
<dbReference type="EMBL" id="FQVX01000002">
    <property type="protein sequence ID" value="SHG43229.1"/>
    <property type="molecule type" value="Genomic_DNA"/>
</dbReference>
<keyword evidence="5" id="KW-1185">Reference proteome</keyword>
<reference evidence="4 5" key="1">
    <citation type="submission" date="2016-11" db="EMBL/GenBank/DDBJ databases">
        <authorList>
            <person name="Jaros S."/>
            <person name="Januszkiewicz K."/>
            <person name="Wedrychowicz H."/>
        </authorList>
    </citation>
    <scope>NUCLEOTIDE SEQUENCE [LARGE SCALE GENOMIC DNA]</scope>
    <source>
        <strain evidence="4 5">DSM 45408</strain>
    </source>
</reference>
<accession>A0A1M5JSH6</accession>
<dbReference type="GO" id="GO:0004553">
    <property type="term" value="F:hydrolase activity, hydrolyzing O-glycosyl compounds"/>
    <property type="evidence" value="ECO:0007669"/>
    <property type="project" value="UniProtKB-ARBA"/>
</dbReference>
<feature type="region of interest" description="Disordered" evidence="1">
    <location>
        <begin position="1"/>
        <end position="36"/>
    </location>
</feature>
<dbReference type="RefSeq" id="WP_245794578.1">
    <property type="nucleotide sequence ID" value="NZ_FQVX01000002.1"/>
</dbReference>
<dbReference type="Pfam" id="PF19291">
    <property type="entry name" value="TREH_N"/>
    <property type="match status" value="1"/>
</dbReference>
<organism evidence="4 5">
    <name type="scientific">Geodermatophilus nigrescens</name>
    <dbReference type="NCBI Taxonomy" id="1070870"/>
    <lineage>
        <taxon>Bacteria</taxon>
        <taxon>Bacillati</taxon>
        <taxon>Actinomycetota</taxon>
        <taxon>Actinomycetes</taxon>
        <taxon>Geodermatophilales</taxon>
        <taxon>Geodermatophilaceae</taxon>
        <taxon>Geodermatophilus</taxon>
    </lineage>
</organism>
<dbReference type="PANTHER" id="PTHR31616:SF0">
    <property type="entry name" value="GLUCAN 1,4-ALPHA-GLUCOSIDASE"/>
    <property type="match status" value="1"/>
</dbReference>
<protein>
    <submittedName>
        <fullName evidence="4">Glucoamylase (Glucan-1,4-alpha-glucosidase), GH15 family</fullName>
    </submittedName>
</protein>
<dbReference type="Pfam" id="PF00723">
    <property type="entry name" value="Glyco_hydro_15"/>
    <property type="match status" value="1"/>
</dbReference>
<dbReference type="Proteomes" id="UP000184471">
    <property type="component" value="Unassembled WGS sequence"/>
</dbReference>
<evidence type="ECO:0000256" key="1">
    <source>
        <dbReference type="SAM" id="MobiDB-lite"/>
    </source>
</evidence>
<sequence>MTGTARSASRPMPGVTGVDESAGVDPARTEVPRPGAVRVESLRWGDGREAPVTERDDLGYADLRTYASIGDGRTLALVARDGRIDWLPLPELDGAPVFGALLDTDNGGCLELCPDGEFTVARAYVGDSNVLATTFTTPTGRVRVTDALNTGIAGRLPWVELARRVEGLEGSVTMRGTVRPGTCLNTVSPWVHDTTHGPVLRVAGLTLAVRTLAADDVTAADRRIDVTFTTHAGSRHLLAVVGTEDEPLFLPPPEAIDAGIDRTVDRWGAWMDAFEWKGPWADAVRRSTLILKQLIHASTGAIVAAPTTSLPEGPAGGRTWDYRYAWVRDSAYALVALIRFGLREETHGAMSWLLSVMRRHGPEPRVCYTVDGGRSDGVTVADVPGWRGIGPVRVGNAAADQLQLGVFGDVFGIVSLYVENGHVLDAGTGRMLAGIADLACDRWQVRDSGMWELPELRHYTTSKLGCWQALTKAVELAERGQIPGDPARWAHEAERIAAWVDENAWDAERGAYVWYPGSDALDASIVLHAISGFDRGERMSSTLDALRRELGAGPHLYRFTGASDVEGVFLPCSFWTVSALALCGRREEAYALMDELMTTANDVGLLPEVLDPATGDWLGNLPQALTHLALINAAITVGTDDDPAETR</sequence>
<dbReference type="InterPro" id="IPR012341">
    <property type="entry name" value="6hp_glycosidase-like_sf"/>
</dbReference>
<name>A0A1M5JSH6_9ACTN</name>
<evidence type="ECO:0000313" key="5">
    <source>
        <dbReference type="Proteomes" id="UP000184471"/>
    </source>
</evidence>
<evidence type="ECO:0000259" key="3">
    <source>
        <dbReference type="Pfam" id="PF19291"/>
    </source>
</evidence>
<dbReference type="GO" id="GO:0005975">
    <property type="term" value="P:carbohydrate metabolic process"/>
    <property type="evidence" value="ECO:0007669"/>
    <property type="project" value="InterPro"/>
</dbReference>
<proteinExistence type="predicted"/>
<dbReference type="Gene3D" id="1.50.10.10">
    <property type="match status" value="1"/>
</dbReference>
<evidence type="ECO:0000259" key="2">
    <source>
        <dbReference type="Pfam" id="PF00723"/>
    </source>
</evidence>
<dbReference type="AlphaFoldDB" id="A0A1M5JSH6"/>
<dbReference type="SUPFAM" id="SSF48208">
    <property type="entry name" value="Six-hairpin glycosidases"/>
    <property type="match status" value="1"/>
</dbReference>
<gene>
    <name evidence="4" type="ORF">SAMN05444351_2625</name>
</gene>